<organism evidence="2 3">
    <name type="scientific">Faecalibacterium gallinarum</name>
    <dbReference type="NCBI Taxonomy" id="2903556"/>
    <lineage>
        <taxon>Bacteria</taxon>
        <taxon>Bacillati</taxon>
        <taxon>Bacillota</taxon>
        <taxon>Clostridia</taxon>
        <taxon>Eubacteriales</taxon>
        <taxon>Oscillospiraceae</taxon>
        <taxon>Faecalibacterium</taxon>
    </lineage>
</organism>
<proteinExistence type="predicted"/>
<protein>
    <submittedName>
        <fullName evidence="2">Uncharacterized protein</fullName>
    </submittedName>
</protein>
<sequence length="50" mass="5659">MKQDFFWLYASIDDIIDIEPYTNEVDKSNDGTDATPICNDSAESSSEHTE</sequence>
<gene>
    <name evidence="2" type="ORF">JCM17207_23030</name>
</gene>
<feature type="region of interest" description="Disordered" evidence="1">
    <location>
        <begin position="21"/>
        <end position="50"/>
    </location>
</feature>
<dbReference type="Proteomes" id="UP001055185">
    <property type="component" value="Unassembled WGS sequence"/>
</dbReference>
<reference evidence="2" key="1">
    <citation type="journal article" date="2022" name="Int. J. Syst. Evol. Microbiol.">
        <title>Genome-based, phenotypic and chemotaxonomic classification of Faecalibacterium strains: proposal of three novel species Faecalibacterium duncaniae sp. nov., Faecalibacterium hattorii sp. nov. and Faecalibacterium gallinarum sp. nov. .</title>
        <authorList>
            <person name="Sakamoto M."/>
            <person name="Sakurai N."/>
            <person name="Tanno H."/>
            <person name="Iino T."/>
            <person name="Ohkuma M."/>
            <person name="Endo A."/>
        </authorList>
    </citation>
    <scope>NUCLEOTIDE SEQUENCE</scope>
    <source>
        <strain evidence="2">JCM 17207</strain>
    </source>
</reference>
<dbReference type="EMBL" id="BQKV01000104">
    <property type="protein sequence ID" value="GJN65678.1"/>
    <property type="molecule type" value="Genomic_DNA"/>
</dbReference>
<evidence type="ECO:0000313" key="3">
    <source>
        <dbReference type="Proteomes" id="UP001055185"/>
    </source>
</evidence>
<evidence type="ECO:0000313" key="2">
    <source>
        <dbReference type="EMBL" id="GJN65678.1"/>
    </source>
</evidence>
<keyword evidence="3" id="KW-1185">Reference proteome</keyword>
<dbReference type="AlphaFoldDB" id="A0AA37J0S2"/>
<comment type="caution">
    <text evidence="2">The sequence shown here is derived from an EMBL/GenBank/DDBJ whole genome shotgun (WGS) entry which is preliminary data.</text>
</comment>
<dbReference type="RefSeq" id="WP_238317889.1">
    <property type="nucleotide sequence ID" value="NZ_BQKV01000104.1"/>
</dbReference>
<accession>A0AA37J0S2</accession>
<evidence type="ECO:0000256" key="1">
    <source>
        <dbReference type="SAM" id="MobiDB-lite"/>
    </source>
</evidence>
<name>A0AA37J0S2_9FIRM</name>